<keyword evidence="3" id="KW-1185">Reference proteome</keyword>
<feature type="region of interest" description="Disordered" evidence="1">
    <location>
        <begin position="21"/>
        <end position="42"/>
    </location>
</feature>
<evidence type="ECO:0000256" key="1">
    <source>
        <dbReference type="SAM" id="MobiDB-lite"/>
    </source>
</evidence>
<evidence type="ECO:0000313" key="3">
    <source>
        <dbReference type="Proteomes" id="UP000653578"/>
    </source>
</evidence>
<reference evidence="2 3" key="1">
    <citation type="submission" date="2019-10" db="EMBL/GenBank/DDBJ databases">
        <title>Description of Paenibacillus humi sp. nov.</title>
        <authorList>
            <person name="Carlier A."/>
            <person name="Qi S."/>
        </authorList>
    </citation>
    <scope>NUCLEOTIDE SEQUENCE [LARGE SCALE GENOMIC DNA]</scope>
    <source>
        <strain evidence="2 3">LMG 31461</strain>
    </source>
</reference>
<protein>
    <submittedName>
        <fullName evidence="2">Uncharacterized protein</fullName>
    </submittedName>
</protein>
<dbReference type="RefSeq" id="WP_171634276.1">
    <property type="nucleotide sequence ID" value="NZ_WHNY01000067.1"/>
</dbReference>
<organism evidence="2 3">
    <name type="scientific">Paenibacillus plantarum</name>
    <dbReference type="NCBI Taxonomy" id="2654975"/>
    <lineage>
        <taxon>Bacteria</taxon>
        <taxon>Bacillati</taxon>
        <taxon>Bacillota</taxon>
        <taxon>Bacilli</taxon>
        <taxon>Bacillales</taxon>
        <taxon>Paenibacillaceae</taxon>
        <taxon>Paenibacillus</taxon>
    </lineage>
</organism>
<dbReference type="EMBL" id="WHNY01000067">
    <property type="protein sequence ID" value="NOU67517.1"/>
    <property type="molecule type" value="Genomic_DNA"/>
</dbReference>
<comment type="caution">
    <text evidence="2">The sequence shown here is derived from an EMBL/GenBank/DDBJ whole genome shotgun (WGS) entry which is preliminary data.</text>
</comment>
<dbReference type="Proteomes" id="UP000653578">
    <property type="component" value="Unassembled WGS sequence"/>
</dbReference>
<gene>
    <name evidence="2" type="ORF">GC096_26090</name>
</gene>
<proteinExistence type="predicted"/>
<name>A0ABX1XGJ1_9BACL</name>
<evidence type="ECO:0000313" key="2">
    <source>
        <dbReference type="EMBL" id="NOU67517.1"/>
    </source>
</evidence>
<accession>A0ABX1XGJ1</accession>
<sequence>MAYRDGRAAISFIETRQTAQERIDGGGGISSRSRSVEPMPNGIHIHVNPGTNRYKEYSAAHINLEAFGDTHHNIGNELALGLIGGIS</sequence>